<keyword evidence="3 7" id="KW-0812">Transmembrane</keyword>
<dbReference type="Proteomes" id="UP000241158">
    <property type="component" value="Unassembled WGS sequence"/>
</dbReference>
<evidence type="ECO:0000256" key="1">
    <source>
        <dbReference type="ARBA" id="ARBA00004370"/>
    </source>
</evidence>
<protein>
    <recommendedName>
        <fullName evidence="8">Cytochrome b561 domain-containing protein</fullName>
    </recommendedName>
</protein>
<accession>A0A2P7AS29</accession>
<dbReference type="Gene3D" id="1.20.120.1770">
    <property type="match status" value="1"/>
</dbReference>
<keyword evidence="4" id="KW-0249">Electron transport</keyword>
<feature type="transmembrane region" description="Helical" evidence="7">
    <location>
        <begin position="71"/>
        <end position="97"/>
    </location>
</feature>
<proteinExistence type="predicted"/>
<evidence type="ECO:0000313" key="10">
    <source>
        <dbReference type="Proteomes" id="UP000241158"/>
    </source>
</evidence>
<dbReference type="AlphaFoldDB" id="A0A2P7AS29"/>
<evidence type="ECO:0000259" key="8">
    <source>
        <dbReference type="PROSITE" id="PS50939"/>
    </source>
</evidence>
<comment type="caution">
    <text evidence="9">The sequence shown here is derived from an EMBL/GenBank/DDBJ whole genome shotgun (WGS) entry which is preliminary data.</text>
</comment>
<evidence type="ECO:0000313" key="9">
    <source>
        <dbReference type="EMBL" id="PSH57032.1"/>
    </source>
</evidence>
<dbReference type="InterPro" id="IPR006593">
    <property type="entry name" value="Cyt_b561/ferric_Rdtase_TM"/>
</dbReference>
<sequence>MSQRDEMDLAEWTMELKNALEFTAHWDRHAWVMFTIWIILVPFVVVITRFGKPRPSAEGIPKASPKLGRKLLWFTLHRAGLFLLTLASLFAGLIAIAANGGLSTSLHAFFGNTTIALGLLQLVSAWLRGTHGGRDPSISTPDQPAFIPGDHYDMSPRRRWFEAVHKTVGYFTLVSALGAVATGLAHYWIMAIAIGLGLVVPLWAAIAIALEAKGLRHDTYLANFGTGNHHPFNKSRMDELTGD</sequence>
<evidence type="ECO:0000256" key="7">
    <source>
        <dbReference type="SAM" id="Phobius"/>
    </source>
</evidence>
<evidence type="ECO:0000256" key="2">
    <source>
        <dbReference type="ARBA" id="ARBA00022448"/>
    </source>
</evidence>
<feature type="domain" description="Cytochrome b561" evidence="8">
    <location>
        <begin position="1"/>
        <end position="219"/>
    </location>
</feature>
<feature type="transmembrane region" description="Helical" evidence="7">
    <location>
        <begin position="30"/>
        <end position="50"/>
    </location>
</feature>
<feature type="transmembrane region" description="Helical" evidence="7">
    <location>
        <begin position="187"/>
        <end position="210"/>
    </location>
</feature>
<feature type="transmembrane region" description="Helical" evidence="7">
    <location>
        <begin position="163"/>
        <end position="181"/>
    </location>
</feature>
<evidence type="ECO:0000256" key="4">
    <source>
        <dbReference type="ARBA" id="ARBA00022982"/>
    </source>
</evidence>
<name>A0A2P7AS29_9HYPH</name>
<keyword evidence="6 7" id="KW-0472">Membrane</keyword>
<evidence type="ECO:0000256" key="3">
    <source>
        <dbReference type="ARBA" id="ARBA00022692"/>
    </source>
</evidence>
<dbReference type="EMBL" id="PGGN01000003">
    <property type="protein sequence ID" value="PSH57032.1"/>
    <property type="molecule type" value="Genomic_DNA"/>
</dbReference>
<dbReference type="PROSITE" id="PS50939">
    <property type="entry name" value="CYTOCHROME_B561"/>
    <property type="match status" value="1"/>
</dbReference>
<gene>
    <name evidence="9" type="ORF">CU100_17290</name>
</gene>
<keyword evidence="10" id="KW-1185">Reference proteome</keyword>
<evidence type="ECO:0000256" key="5">
    <source>
        <dbReference type="ARBA" id="ARBA00022989"/>
    </source>
</evidence>
<organism evidence="9 10">
    <name type="scientific">Phyllobacterium endophyticum</name>
    <dbReference type="NCBI Taxonomy" id="1149773"/>
    <lineage>
        <taxon>Bacteria</taxon>
        <taxon>Pseudomonadati</taxon>
        <taxon>Pseudomonadota</taxon>
        <taxon>Alphaproteobacteria</taxon>
        <taxon>Hyphomicrobiales</taxon>
        <taxon>Phyllobacteriaceae</taxon>
        <taxon>Phyllobacterium</taxon>
    </lineage>
</organism>
<dbReference type="SMART" id="SM00665">
    <property type="entry name" value="B561"/>
    <property type="match status" value="1"/>
</dbReference>
<reference evidence="10" key="1">
    <citation type="submission" date="2017-11" db="EMBL/GenBank/DDBJ databases">
        <authorList>
            <person name="Kuznetsova I."/>
            <person name="Sazanova A."/>
            <person name="Chirak E."/>
            <person name="Safronova V."/>
            <person name="Willems A."/>
        </authorList>
    </citation>
    <scope>NUCLEOTIDE SEQUENCE [LARGE SCALE GENOMIC DNA]</scope>
    <source>
        <strain evidence="10">PEPV15</strain>
    </source>
</reference>
<keyword evidence="2" id="KW-0813">Transport</keyword>
<keyword evidence="5 7" id="KW-1133">Transmembrane helix</keyword>
<comment type="subcellular location">
    <subcellularLocation>
        <location evidence="1">Membrane</location>
    </subcellularLocation>
</comment>
<dbReference type="CDD" id="cd08760">
    <property type="entry name" value="Cyt_b561_FRRS1_like"/>
    <property type="match status" value="1"/>
</dbReference>
<dbReference type="GO" id="GO:0016020">
    <property type="term" value="C:membrane"/>
    <property type="evidence" value="ECO:0007669"/>
    <property type="project" value="UniProtKB-SubCell"/>
</dbReference>
<feature type="transmembrane region" description="Helical" evidence="7">
    <location>
        <begin position="109"/>
        <end position="127"/>
    </location>
</feature>
<evidence type="ECO:0000256" key="6">
    <source>
        <dbReference type="ARBA" id="ARBA00023136"/>
    </source>
</evidence>